<evidence type="ECO:0000256" key="8">
    <source>
        <dbReference type="ARBA" id="ARBA00023004"/>
    </source>
</evidence>
<dbReference type="InterPro" id="IPR004089">
    <property type="entry name" value="MCPsignal_dom"/>
</dbReference>
<dbReference type="PRINTS" id="PR00260">
    <property type="entry name" value="CHEMTRNSDUCR"/>
</dbReference>
<evidence type="ECO:0000256" key="3">
    <source>
        <dbReference type="ARBA" id="ARBA00022475"/>
    </source>
</evidence>
<dbReference type="InterPro" id="IPR004090">
    <property type="entry name" value="Chemotax_Me-accpt_rcpt"/>
</dbReference>
<keyword evidence="3" id="KW-1003">Cell membrane</keyword>
<feature type="compositionally biased region" description="Basic and acidic residues" evidence="13">
    <location>
        <begin position="968"/>
        <end position="980"/>
    </location>
</feature>
<dbReference type="EMBL" id="DSTK01000035">
    <property type="protein sequence ID" value="HFK97939.1"/>
    <property type="molecule type" value="Genomic_DNA"/>
</dbReference>
<keyword evidence="4" id="KW-0145">Chemotaxis</keyword>
<reference evidence="16" key="1">
    <citation type="journal article" date="2020" name="mSystems">
        <title>Genome- and Community-Level Interaction Insights into Carbon Utilization and Element Cycling Functions of Hydrothermarchaeota in Hydrothermal Sediment.</title>
        <authorList>
            <person name="Zhou Z."/>
            <person name="Liu Y."/>
            <person name="Xu W."/>
            <person name="Pan J."/>
            <person name="Luo Z.H."/>
            <person name="Li M."/>
        </authorList>
    </citation>
    <scope>NUCLEOTIDE SEQUENCE [LARGE SCALE GENOMIC DNA]</scope>
    <source>
        <strain evidence="16">SpSt-456</strain>
    </source>
</reference>
<feature type="domain" description="Methyl-accepting transducer" evidence="15">
    <location>
        <begin position="666"/>
        <end position="895"/>
    </location>
</feature>
<comment type="similarity">
    <text evidence="2">Belongs to the hemerythrin family.</text>
</comment>
<dbReference type="InterPro" id="IPR029151">
    <property type="entry name" value="Sensor-like_sf"/>
</dbReference>
<dbReference type="Pfam" id="PF17201">
    <property type="entry name" value="Cache_3-Cache_2"/>
    <property type="match status" value="1"/>
</dbReference>
<evidence type="ECO:0000256" key="7">
    <source>
        <dbReference type="ARBA" id="ARBA00022989"/>
    </source>
</evidence>
<dbReference type="InterPro" id="IPR033462">
    <property type="entry name" value="Cache_3-Cache_2"/>
</dbReference>
<protein>
    <submittedName>
        <fullName evidence="16">Bacteriohemerythrin</fullName>
    </submittedName>
</protein>
<dbReference type="InterPro" id="IPR016131">
    <property type="entry name" value="Haemerythrin_Fe_BS"/>
</dbReference>
<evidence type="ECO:0000256" key="13">
    <source>
        <dbReference type="SAM" id="MobiDB-lite"/>
    </source>
</evidence>
<proteinExistence type="inferred from homology"/>
<evidence type="ECO:0000256" key="9">
    <source>
        <dbReference type="ARBA" id="ARBA00023136"/>
    </source>
</evidence>
<dbReference type="InterPro" id="IPR012312">
    <property type="entry name" value="Hemerythrin-like"/>
</dbReference>
<dbReference type="SUPFAM" id="SSF103190">
    <property type="entry name" value="Sensory domain-like"/>
    <property type="match status" value="2"/>
</dbReference>
<keyword evidence="9 14" id="KW-0472">Membrane</keyword>
<evidence type="ECO:0000256" key="10">
    <source>
        <dbReference type="ARBA" id="ARBA00029447"/>
    </source>
</evidence>
<feature type="region of interest" description="Disordered" evidence="13">
    <location>
        <begin position="918"/>
        <end position="982"/>
    </location>
</feature>
<comment type="caution">
    <text evidence="16">The sequence shown here is derived from an EMBL/GenBank/DDBJ whole genome shotgun (WGS) entry which is preliminary data.</text>
</comment>
<dbReference type="GO" id="GO:0004888">
    <property type="term" value="F:transmembrane signaling receptor activity"/>
    <property type="evidence" value="ECO:0007669"/>
    <property type="project" value="InterPro"/>
</dbReference>
<dbReference type="PANTHER" id="PTHR43531:SF11">
    <property type="entry name" value="METHYL-ACCEPTING CHEMOTAXIS PROTEIN 3"/>
    <property type="match status" value="1"/>
</dbReference>
<sequence>MHLSLKMKLIVFAVALVAVPLVTNTVVNTSLSVSQSRDVSQYVSRALEEDAARYLTALLEADHAVVSTVLSKAEDDARRLAASPNLHYYLAAKKGTQAEVRAAVEAQVKGRIGQIKALFDGERQAVSRQLKNDIKLAEALVQRYGKPDLSDTPYRWNAVNQFTKESQNVELPLMRLGSHLVYPVDEFETRSFVVDELTELTGSTCTIFQKMNDAGDMLRVATSVKNREGKRAVGTFIPAVNPDGTPNAVVTTVNLGTPYTGRAFVVDDWYQTIYKPLMNPFDEIIGMLYVGVPEKSVGAIRDQVAEARLGQTGYLFIADEEGRIVLHADRSLEGQDAGQALEMPGWSQHVKSVLAQKEIFVSVKGADGRDRFLGLLHYPDWKWVLVAVGFWDEFTAKAADASFGQFAEEMRALWQVGVIQTPDGPKSLYPQIRLLDASGMERLKLVDGSLRQDFGSRADTDWFQQALKTESFYNTGVEIARNTGKPELRIAVPVRDEGRLEGVVVVNLDWSVVWDVLKGKKHGKTGYAAVIDPQGYLVSHPKYSLADGIRITDDKYGQLAALIKTGLGGAAGSGAYTFEGVAKFMAYKPFAMGSKTYLVVTTLAQDELMAMAHQVAEKLDRGRSHTVRWAVGIAAVMILLGIGVAVVFGRRLADPIIRAVHGLNEGADQVAAASSQVAGSSQQLAEGASEQAASLEETSSALEEMASMTRQNADNAAQVNALVKRSGDDLAKAQTAMESLEKAMEDIEKASEETHKIIKTIDEIAFQTNLLALNAAVEAARAGEAGAGFAVVADEVRSLAMRAAEAARNTSEIIEETVRKVRTGNEAAALVSRSFAEVAESAVKVGELVAEIAAASGEQAEGIDQVNRAVAEMDKVVQRNAANAEESASASEELSAQAAVVREYVQQLARVVGLVSDAMGGSTTRPGRDELSEADLDQPWEDQKPAPRELRRPQKAPVLTMRPQKHPIKSEEPARNETARLKPAGARRIKPLMEWSPQYSVGDFDIDQQHQKLFKMVNGLNEAMHLGQGRAVMGRLLSDLVDYTVKHFEAEERAMERADYPDLEAHREAHHKLTRQVGDIVQRFQNGETGITLEVMNFLEQWLKKHIVGMDKKYAPYLHKENEAVF</sequence>
<dbReference type="PROSITE" id="PS00550">
    <property type="entry name" value="HEMERYTHRINS"/>
    <property type="match status" value="1"/>
</dbReference>
<keyword evidence="6" id="KW-0479">Metal-binding</keyword>
<dbReference type="CDD" id="cd12107">
    <property type="entry name" value="Hemerythrin"/>
    <property type="match status" value="1"/>
</dbReference>
<evidence type="ECO:0000259" key="15">
    <source>
        <dbReference type="PROSITE" id="PS50111"/>
    </source>
</evidence>
<evidence type="ECO:0000256" key="14">
    <source>
        <dbReference type="SAM" id="Phobius"/>
    </source>
</evidence>
<evidence type="ECO:0000256" key="11">
    <source>
        <dbReference type="PROSITE-ProRule" id="PRU00284"/>
    </source>
</evidence>
<keyword evidence="8" id="KW-0408">Iron</keyword>
<keyword evidence="11" id="KW-0807">Transducer</keyword>
<dbReference type="InterPro" id="IPR035938">
    <property type="entry name" value="Hemerythrin-like_sf"/>
</dbReference>
<keyword evidence="7 14" id="KW-1133">Transmembrane helix</keyword>
<comment type="similarity">
    <text evidence="10">Belongs to the methyl-accepting chemotaxis (MCP) protein family.</text>
</comment>
<keyword evidence="5 14" id="KW-0812">Transmembrane</keyword>
<dbReference type="Gene3D" id="3.30.450.20">
    <property type="entry name" value="PAS domain"/>
    <property type="match status" value="2"/>
</dbReference>
<dbReference type="SUPFAM" id="SSF47188">
    <property type="entry name" value="Hemerythrin-like"/>
    <property type="match status" value="1"/>
</dbReference>
<accession>A0A832A742</accession>
<evidence type="ECO:0000313" key="16">
    <source>
        <dbReference type="EMBL" id="HFK97939.1"/>
    </source>
</evidence>
<evidence type="ECO:0000256" key="12">
    <source>
        <dbReference type="SAM" id="Coils"/>
    </source>
</evidence>
<dbReference type="AlphaFoldDB" id="A0A832A742"/>
<dbReference type="PROSITE" id="PS50111">
    <property type="entry name" value="CHEMOTAXIS_TRANSDUC_2"/>
    <property type="match status" value="1"/>
</dbReference>
<dbReference type="GO" id="GO:0005886">
    <property type="term" value="C:plasma membrane"/>
    <property type="evidence" value="ECO:0007669"/>
    <property type="project" value="UniProtKB-SubCell"/>
</dbReference>
<dbReference type="CDD" id="cd18774">
    <property type="entry name" value="PDC2_HK_sensor"/>
    <property type="match status" value="1"/>
</dbReference>
<evidence type="ECO:0000256" key="5">
    <source>
        <dbReference type="ARBA" id="ARBA00022692"/>
    </source>
</evidence>
<feature type="coiled-coil region" evidence="12">
    <location>
        <begin position="685"/>
        <end position="760"/>
    </location>
</feature>
<dbReference type="GO" id="GO:0046872">
    <property type="term" value="F:metal ion binding"/>
    <property type="evidence" value="ECO:0007669"/>
    <property type="project" value="UniProtKB-KW"/>
</dbReference>
<evidence type="ECO:0000256" key="4">
    <source>
        <dbReference type="ARBA" id="ARBA00022500"/>
    </source>
</evidence>
<dbReference type="SMART" id="SM00283">
    <property type="entry name" value="MA"/>
    <property type="match status" value="1"/>
</dbReference>
<keyword evidence="12" id="KW-0175">Coiled coil</keyword>
<comment type="subcellular location">
    <subcellularLocation>
        <location evidence="1">Cell membrane</location>
        <topology evidence="1">Multi-pass membrane protein</topology>
    </subcellularLocation>
</comment>
<feature type="transmembrane region" description="Helical" evidence="14">
    <location>
        <begin position="629"/>
        <end position="648"/>
    </location>
</feature>
<dbReference type="Pfam" id="PF00015">
    <property type="entry name" value="MCPsignal"/>
    <property type="match status" value="1"/>
</dbReference>
<gene>
    <name evidence="16" type="ORF">ENS06_11555</name>
</gene>
<dbReference type="NCBIfam" id="NF033749">
    <property type="entry name" value="bact_hemeryth"/>
    <property type="match status" value="1"/>
</dbReference>
<evidence type="ECO:0000256" key="2">
    <source>
        <dbReference type="ARBA" id="ARBA00010587"/>
    </source>
</evidence>
<dbReference type="Gene3D" id="1.20.120.50">
    <property type="entry name" value="Hemerythrin-like"/>
    <property type="match status" value="1"/>
</dbReference>
<dbReference type="InterPro" id="IPR012827">
    <property type="entry name" value="Hemerythrin_metal-bd"/>
</dbReference>
<dbReference type="GO" id="GO:0007165">
    <property type="term" value="P:signal transduction"/>
    <property type="evidence" value="ECO:0007669"/>
    <property type="project" value="UniProtKB-KW"/>
</dbReference>
<evidence type="ECO:0000256" key="6">
    <source>
        <dbReference type="ARBA" id="ARBA00022723"/>
    </source>
</evidence>
<dbReference type="NCBIfam" id="TIGR02481">
    <property type="entry name" value="hemeryth_dom"/>
    <property type="match status" value="1"/>
</dbReference>
<dbReference type="SUPFAM" id="SSF58104">
    <property type="entry name" value="Methyl-accepting chemotaxis protein (MCP) signaling domain"/>
    <property type="match status" value="1"/>
</dbReference>
<dbReference type="Pfam" id="PF02743">
    <property type="entry name" value="dCache_1"/>
    <property type="match status" value="1"/>
</dbReference>
<dbReference type="CDD" id="cd12912">
    <property type="entry name" value="PDC2_MCP_like"/>
    <property type="match status" value="1"/>
</dbReference>
<feature type="compositionally biased region" description="Basic and acidic residues" evidence="13">
    <location>
        <begin position="941"/>
        <end position="952"/>
    </location>
</feature>
<dbReference type="GO" id="GO:0006935">
    <property type="term" value="P:chemotaxis"/>
    <property type="evidence" value="ECO:0007669"/>
    <property type="project" value="UniProtKB-KW"/>
</dbReference>
<dbReference type="InterPro" id="IPR033479">
    <property type="entry name" value="dCache_1"/>
</dbReference>
<dbReference type="CDD" id="cd18773">
    <property type="entry name" value="PDC1_HK_sensor"/>
    <property type="match status" value="1"/>
</dbReference>
<evidence type="ECO:0000256" key="1">
    <source>
        <dbReference type="ARBA" id="ARBA00004651"/>
    </source>
</evidence>
<organism evidence="16">
    <name type="scientific">Desulfacinum infernum</name>
    <dbReference type="NCBI Taxonomy" id="35837"/>
    <lineage>
        <taxon>Bacteria</taxon>
        <taxon>Pseudomonadati</taxon>
        <taxon>Thermodesulfobacteriota</taxon>
        <taxon>Syntrophobacteria</taxon>
        <taxon>Syntrophobacterales</taxon>
        <taxon>Syntrophobacteraceae</taxon>
        <taxon>Desulfacinum</taxon>
    </lineage>
</organism>
<dbReference type="Gene3D" id="1.10.287.950">
    <property type="entry name" value="Methyl-accepting chemotaxis protein"/>
    <property type="match status" value="1"/>
</dbReference>
<dbReference type="Pfam" id="PF01814">
    <property type="entry name" value="Hemerythrin"/>
    <property type="match status" value="1"/>
</dbReference>
<name>A0A832A742_9BACT</name>
<dbReference type="PANTHER" id="PTHR43531">
    <property type="entry name" value="PROTEIN ICFG"/>
    <property type="match status" value="1"/>
</dbReference>
<dbReference type="InterPro" id="IPR051310">
    <property type="entry name" value="MCP_chemotaxis"/>
</dbReference>